<keyword evidence="2" id="KW-1185">Reference proteome</keyword>
<sequence length="556" mass="59751">MNSLKSLIGEALWRAAAAGPPRSPWLAWFEPLSVLVEDDETPLLGVMAALWMLSPELQQEFALESRKERSRYIGWCCTLAAKDFYLMREAAVFGPARDFYFRPSRLAAHFSAGAVAIPYAVAAVFGLAEEPRAPDDAEGEKVALALLKWQIEKADELFGGPDAFPAWFIDAAQKAGPDFAEQFALPRIVPLTPRLPQLMGEFRKGGVNIYGSAQTGAGEDLRCGAAALAAAGIAQAAPLAGETGAPVHDINIFFMPALETLRLFCTRGAGLFLGRRNIGVWPWSLPEWPRELAFCGFLVDEIWAVSAFVRRAYELSSPVPVIDMPPAVLAAPVAPDRAKFGLPDEDFLFLVSVDDPAALPRANPFAAIRAFRAAFQAPGGGARLVVKTVPGKAGDEQRAALDKAAAEDSRIVLIDRELRHDDMLALIASCDCLVSLHRAEAFGRTIAETLVLGLPVVATHWSGNVDYAEIGEQYLVEAKTVAPAPGADPFGEDQLWAEPDMGAAVAALRAALADRCRAAPAIAARFSAETVGARYGRRLELYGVKGSPERSQSALT</sequence>
<dbReference type="Pfam" id="PF13692">
    <property type="entry name" value="Glyco_trans_1_4"/>
    <property type="match status" value="1"/>
</dbReference>
<dbReference type="Gene3D" id="3.40.50.2000">
    <property type="entry name" value="Glycogen Phosphorylase B"/>
    <property type="match status" value="1"/>
</dbReference>
<gene>
    <name evidence="1" type="ORF">K2U94_11850</name>
</gene>
<reference evidence="1" key="1">
    <citation type="journal article" date="2022" name="ISME J.">
        <title>Identification of active gaseous-alkane degraders at natural gas seeps.</title>
        <authorList>
            <person name="Farhan Ul Haque M."/>
            <person name="Hernandez M."/>
            <person name="Crombie A.T."/>
            <person name="Murrell J.C."/>
        </authorList>
    </citation>
    <scope>NUCLEOTIDE SEQUENCE</scope>
    <source>
        <strain evidence="1">PC2</strain>
    </source>
</reference>
<dbReference type="SUPFAM" id="SSF53756">
    <property type="entry name" value="UDP-Glycosyltransferase/glycogen phosphorylase"/>
    <property type="match status" value="1"/>
</dbReference>
<dbReference type="Proteomes" id="UP001139104">
    <property type="component" value="Unassembled WGS sequence"/>
</dbReference>
<name>A0ABS9Z734_9HYPH</name>
<accession>A0ABS9Z734</accession>
<comment type="caution">
    <text evidence="1">The sequence shown here is derived from an EMBL/GenBank/DDBJ whole genome shotgun (WGS) entry which is preliminary data.</text>
</comment>
<dbReference type="CDD" id="cd01635">
    <property type="entry name" value="Glycosyltransferase_GTB-type"/>
    <property type="match status" value="1"/>
</dbReference>
<dbReference type="PANTHER" id="PTHR46656:SF3">
    <property type="entry name" value="PUTATIVE-RELATED"/>
    <property type="match status" value="1"/>
</dbReference>
<organism evidence="1 2">
    <name type="scientific">Candidatus Rhodoblastus alkanivorans</name>
    <dbReference type="NCBI Taxonomy" id="2954117"/>
    <lineage>
        <taxon>Bacteria</taxon>
        <taxon>Pseudomonadati</taxon>
        <taxon>Pseudomonadota</taxon>
        <taxon>Alphaproteobacteria</taxon>
        <taxon>Hyphomicrobiales</taxon>
        <taxon>Rhodoblastaceae</taxon>
        <taxon>Rhodoblastus</taxon>
    </lineage>
</organism>
<evidence type="ECO:0000313" key="1">
    <source>
        <dbReference type="EMBL" id="MCI4683449.1"/>
    </source>
</evidence>
<evidence type="ECO:0000313" key="2">
    <source>
        <dbReference type="Proteomes" id="UP001139104"/>
    </source>
</evidence>
<dbReference type="RefSeq" id="WP_243067400.1">
    <property type="nucleotide sequence ID" value="NZ_JAIVFP010000001.1"/>
</dbReference>
<protein>
    <submittedName>
        <fullName evidence="1">Glycosyltransferase</fullName>
    </submittedName>
</protein>
<dbReference type="EMBL" id="JAIVFP010000001">
    <property type="protein sequence ID" value="MCI4683449.1"/>
    <property type="molecule type" value="Genomic_DNA"/>
</dbReference>
<dbReference type="PANTHER" id="PTHR46656">
    <property type="entry name" value="PUTATIVE-RELATED"/>
    <property type="match status" value="1"/>
</dbReference>
<proteinExistence type="predicted"/>